<accession>A0A913WPW2</accession>
<dbReference type="SUPFAM" id="SSF56496">
    <property type="entry name" value="Fibrinogen C-terminal domain-like"/>
    <property type="match status" value="1"/>
</dbReference>
<name>A0A913WPW2_EXADI</name>
<reference evidence="2" key="1">
    <citation type="submission" date="2022-11" db="UniProtKB">
        <authorList>
            <consortium name="EnsemblMetazoa"/>
        </authorList>
    </citation>
    <scope>IDENTIFICATION</scope>
</reference>
<evidence type="ECO:0000256" key="1">
    <source>
        <dbReference type="SAM" id="SignalP"/>
    </source>
</evidence>
<dbReference type="AlphaFoldDB" id="A0A913WPW2"/>
<dbReference type="OrthoDB" id="5961510at2759"/>
<dbReference type="KEGG" id="epa:110231603"/>
<dbReference type="RefSeq" id="XP_020892292.1">
    <property type="nucleotide sequence ID" value="XM_021036633.2"/>
</dbReference>
<feature type="signal peptide" evidence="1">
    <location>
        <begin position="1"/>
        <end position="22"/>
    </location>
</feature>
<dbReference type="EnsemblMetazoa" id="XM_021036633.2">
    <property type="protein sequence ID" value="XP_020892292.1"/>
    <property type="gene ID" value="LOC110231603"/>
</dbReference>
<organism evidence="2 3">
    <name type="scientific">Exaiptasia diaphana</name>
    <name type="common">Tropical sea anemone</name>
    <name type="synonym">Aiptasia pulchella</name>
    <dbReference type="NCBI Taxonomy" id="2652724"/>
    <lineage>
        <taxon>Eukaryota</taxon>
        <taxon>Metazoa</taxon>
        <taxon>Cnidaria</taxon>
        <taxon>Anthozoa</taxon>
        <taxon>Hexacorallia</taxon>
        <taxon>Actiniaria</taxon>
        <taxon>Aiptasiidae</taxon>
        <taxon>Exaiptasia</taxon>
    </lineage>
</organism>
<evidence type="ECO:0000313" key="2">
    <source>
        <dbReference type="EnsemblMetazoa" id="XP_020892292.1"/>
    </source>
</evidence>
<feature type="chain" id="PRO_5037954095" description="Fibrinogen C-terminal domain-containing protein" evidence="1">
    <location>
        <begin position="23"/>
        <end position="252"/>
    </location>
</feature>
<evidence type="ECO:0008006" key="4">
    <source>
        <dbReference type="Google" id="ProtNLM"/>
    </source>
</evidence>
<evidence type="ECO:0000313" key="3">
    <source>
        <dbReference type="Proteomes" id="UP000887567"/>
    </source>
</evidence>
<dbReference type="GeneID" id="110231603"/>
<sequence length="252" mass="29040">MFRTSVVVVFMVGLMLVAVTKEEKGTFDDQDVQKRSKRPLMITARSCLDHLKNGKTKSNYYPIVTPKGSQMVYCDLESERGSAWTLVLSYSARYRNKKNIAPFKYGLTRDLPVNSKSPNFNMYRMSHAQMKNIQSQSTHWRVTCNNHVDYRDYVRVKFRDLDPLKFIGGAQCKKVEYINVRGHVGIGVTAAFWQYYHEMLHHDSDVNSCQFGRSVGAVGSEDNFGLYKSINRKFRCTRDDSSTTNTWFGGYL</sequence>
<dbReference type="Gene3D" id="3.90.215.10">
    <property type="entry name" value="Gamma Fibrinogen, chain A, domain 1"/>
    <property type="match status" value="1"/>
</dbReference>
<protein>
    <recommendedName>
        <fullName evidence="4">Fibrinogen C-terminal domain-containing protein</fullName>
    </recommendedName>
</protein>
<dbReference type="InterPro" id="IPR036056">
    <property type="entry name" value="Fibrinogen-like_C"/>
</dbReference>
<keyword evidence="3" id="KW-1185">Reference proteome</keyword>
<keyword evidence="1" id="KW-0732">Signal</keyword>
<dbReference type="Proteomes" id="UP000887567">
    <property type="component" value="Unplaced"/>
</dbReference>
<dbReference type="InterPro" id="IPR014716">
    <property type="entry name" value="Fibrinogen_a/b/g_C_1"/>
</dbReference>
<dbReference type="OMA" id="EVEYINI"/>
<proteinExistence type="predicted"/>